<sequence>MLSPSLTLICALAKVTKLPQKFSGALGTSTFLKLTTWLTKDTFDSPFALSMSTKAFHNSATISCTFEGLCFILLSSLMTFSLNFVIAYPLNENTRITELFTEGDLSKASSVSC</sequence>
<dbReference type="InParanoid" id="A0A251V694"/>
<dbReference type="EMBL" id="CM007892">
    <property type="protein sequence ID" value="OTG30819.1"/>
    <property type="molecule type" value="Genomic_DNA"/>
</dbReference>
<dbReference type="EMBL" id="MNCJ02000318">
    <property type="protein sequence ID" value="KAF5814119.1"/>
    <property type="molecule type" value="Genomic_DNA"/>
</dbReference>
<reference evidence="1" key="3">
    <citation type="submission" date="2020-06" db="EMBL/GenBank/DDBJ databases">
        <title>Helianthus annuus Genome sequencing and assembly Release 2.</title>
        <authorList>
            <person name="Gouzy J."/>
            <person name="Langlade N."/>
            <person name="Munos S."/>
        </authorList>
    </citation>
    <scope>NUCLEOTIDE SEQUENCE</scope>
    <source>
        <tissue evidence="1">Leaves</tissue>
    </source>
</reference>
<reference evidence="2" key="2">
    <citation type="submission" date="2017-02" db="EMBL/GenBank/DDBJ databases">
        <title>Sunflower complete genome.</title>
        <authorList>
            <person name="Langlade N."/>
            <person name="Munos S."/>
        </authorList>
    </citation>
    <scope>NUCLEOTIDE SEQUENCE [LARGE SCALE GENOMIC DNA]</scope>
    <source>
        <tissue evidence="2">Leaves</tissue>
    </source>
</reference>
<dbReference type="Proteomes" id="UP000215914">
    <property type="component" value="Chromosome 3"/>
</dbReference>
<evidence type="ECO:0000313" key="3">
    <source>
        <dbReference type="Proteomes" id="UP000215914"/>
    </source>
</evidence>
<dbReference type="AlphaFoldDB" id="A0A251V694"/>
<reference evidence="1 3" key="1">
    <citation type="journal article" date="2017" name="Nature">
        <title>The sunflower genome provides insights into oil metabolism, flowering and Asterid evolution.</title>
        <authorList>
            <person name="Badouin H."/>
            <person name="Gouzy J."/>
            <person name="Grassa C.J."/>
            <person name="Murat F."/>
            <person name="Staton S.E."/>
            <person name="Cottret L."/>
            <person name="Lelandais-Briere C."/>
            <person name="Owens G.L."/>
            <person name="Carrere S."/>
            <person name="Mayjonade B."/>
            <person name="Legrand L."/>
            <person name="Gill N."/>
            <person name="Kane N.C."/>
            <person name="Bowers J.E."/>
            <person name="Hubner S."/>
            <person name="Bellec A."/>
            <person name="Berard A."/>
            <person name="Berges H."/>
            <person name="Blanchet N."/>
            <person name="Boniface M.C."/>
            <person name="Brunel D."/>
            <person name="Catrice O."/>
            <person name="Chaidir N."/>
            <person name="Claudel C."/>
            <person name="Donnadieu C."/>
            <person name="Faraut T."/>
            <person name="Fievet G."/>
            <person name="Helmstetter N."/>
            <person name="King M."/>
            <person name="Knapp S.J."/>
            <person name="Lai Z."/>
            <person name="Le Paslier M.C."/>
            <person name="Lippi Y."/>
            <person name="Lorenzon L."/>
            <person name="Mandel J.R."/>
            <person name="Marage G."/>
            <person name="Marchand G."/>
            <person name="Marquand E."/>
            <person name="Bret-Mestries E."/>
            <person name="Morien E."/>
            <person name="Nambeesan S."/>
            <person name="Nguyen T."/>
            <person name="Pegot-Espagnet P."/>
            <person name="Pouilly N."/>
            <person name="Raftis F."/>
            <person name="Sallet E."/>
            <person name="Schiex T."/>
            <person name="Thomas J."/>
            <person name="Vandecasteele C."/>
            <person name="Vares D."/>
            <person name="Vear F."/>
            <person name="Vautrin S."/>
            <person name="Crespi M."/>
            <person name="Mangin B."/>
            <person name="Burke J.M."/>
            <person name="Salse J."/>
            <person name="Munos S."/>
            <person name="Vincourt P."/>
            <person name="Rieseberg L.H."/>
            <person name="Langlade N.B."/>
        </authorList>
    </citation>
    <scope>NUCLEOTIDE SEQUENCE [LARGE SCALE GENOMIC DNA]</scope>
    <source>
        <strain evidence="3">cv. SF193</strain>
        <tissue evidence="1">Leaves</tissue>
    </source>
</reference>
<organism evidence="2 3">
    <name type="scientific">Helianthus annuus</name>
    <name type="common">Common sunflower</name>
    <dbReference type="NCBI Taxonomy" id="4232"/>
    <lineage>
        <taxon>Eukaryota</taxon>
        <taxon>Viridiplantae</taxon>
        <taxon>Streptophyta</taxon>
        <taxon>Embryophyta</taxon>
        <taxon>Tracheophyta</taxon>
        <taxon>Spermatophyta</taxon>
        <taxon>Magnoliopsida</taxon>
        <taxon>eudicotyledons</taxon>
        <taxon>Gunneridae</taxon>
        <taxon>Pentapetalae</taxon>
        <taxon>asterids</taxon>
        <taxon>campanulids</taxon>
        <taxon>Asterales</taxon>
        <taxon>Asteraceae</taxon>
        <taxon>Asteroideae</taxon>
        <taxon>Heliantheae alliance</taxon>
        <taxon>Heliantheae</taxon>
        <taxon>Helianthus</taxon>
    </lineage>
</organism>
<gene>
    <name evidence="2" type="ORF">HannXRQ_Chr03g0068681</name>
    <name evidence="1" type="ORF">HanXRQr2_Chr03g0106901</name>
</gene>
<evidence type="ECO:0000313" key="1">
    <source>
        <dbReference type="EMBL" id="KAF5814119.1"/>
    </source>
</evidence>
<protein>
    <submittedName>
        <fullName evidence="2">Uncharacterized protein</fullName>
    </submittedName>
</protein>
<name>A0A251V694_HELAN</name>
<evidence type="ECO:0000313" key="2">
    <source>
        <dbReference type="EMBL" id="OTG30819.1"/>
    </source>
</evidence>
<keyword evidence="3" id="KW-1185">Reference proteome</keyword>
<accession>A0A251V694</accession>
<proteinExistence type="predicted"/>
<dbReference type="Gramene" id="mRNA:HanXRQr2_Chr03g0106901">
    <property type="protein sequence ID" value="CDS:HanXRQr2_Chr03g0106901.1"/>
    <property type="gene ID" value="HanXRQr2_Chr03g0106901"/>
</dbReference>